<proteinExistence type="predicted"/>
<evidence type="ECO:0000256" key="2">
    <source>
        <dbReference type="SAM" id="SignalP"/>
    </source>
</evidence>
<dbReference type="AlphaFoldDB" id="A0A842HNR6"/>
<comment type="caution">
    <text evidence="3">The sequence shown here is derived from an EMBL/GenBank/DDBJ whole genome shotgun (WGS) entry which is preliminary data.</text>
</comment>
<dbReference type="Pfam" id="PF03480">
    <property type="entry name" value="DctP"/>
    <property type="match status" value="1"/>
</dbReference>
<sequence length="344" mass="38275">MKMRQTFNALKLLAATALATCAVGVNATTLTLSNWVPPTHFLTTDVLQVWAANVEKATEGRVKVRMLPKPVGSPPQHWELARKGVADVTWGNFTYEPDRFKALWFAEFPLNGDNGEAQSVALWDTYEKFLSDKPTFQGVKLLGVGLFGGGAIHHGKKDIVSPEDLNNQKIRMGGPIQKRLLEEMGAIPIAAPGPQVYDLLQSGVVDGSLNPIESVINFRAADLLKHHTLVPEGFYDATFFLAINESKWNKLSEADRKAIMTVSGEHFSRLWGKVYDDQTRAALVTLKENGHKFNTPSPELMAKIKQVSDGIYADWVADKAEYGVENPEEMVKFYRERYKALKAN</sequence>
<accession>A0A842HNR6</accession>
<evidence type="ECO:0000256" key="1">
    <source>
        <dbReference type="ARBA" id="ARBA00022729"/>
    </source>
</evidence>
<reference evidence="3 4" key="1">
    <citation type="submission" date="2020-08" db="EMBL/GenBank/DDBJ databases">
        <title>Paraeoetvoesia sp. YC-7-48 draft genome sequence.</title>
        <authorList>
            <person name="Yao L."/>
        </authorList>
    </citation>
    <scope>NUCLEOTIDE SEQUENCE [LARGE SCALE GENOMIC DNA]</scope>
    <source>
        <strain evidence="4">YC-7-48</strain>
    </source>
</reference>
<dbReference type="CDD" id="cd13665">
    <property type="entry name" value="PBP2_TRAP_Dctp3_4"/>
    <property type="match status" value="1"/>
</dbReference>
<dbReference type="PANTHER" id="PTHR33376">
    <property type="match status" value="1"/>
</dbReference>
<evidence type="ECO:0000313" key="3">
    <source>
        <dbReference type="EMBL" id="MBC2769866.1"/>
    </source>
</evidence>
<organism evidence="3 4">
    <name type="scientific">Pusillimonas minor</name>
    <dbReference type="NCBI Taxonomy" id="2697024"/>
    <lineage>
        <taxon>Bacteria</taxon>
        <taxon>Pseudomonadati</taxon>
        <taxon>Pseudomonadota</taxon>
        <taxon>Betaproteobacteria</taxon>
        <taxon>Burkholderiales</taxon>
        <taxon>Alcaligenaceae</taxon>
        <taxon>Pusillimonas</taxon>
    </lineage>
</organism>
<name>A0A842HNR6_9BURK</name>
<dbReference type="RefSeq" id="WP_185779584.1">
    <property type="nucleotide sequence ID" value="NZ_JACJUU010000005.1"/>
</dbReference>
<keyword evidence="4" id="KW-1185">Reference proteome</keyword>
<dbReference type="InterPro" id="IPR018389">
    <property type="entry name" value="DctP_fam"/>
</dbReference>
<dbReference type="Gene3D" id="3.40.190.170">
    <property type="entry name" value="Bacterial extracellular solute-binding protein, family 7"/>
    <property type="match status" value="1"/>
</dbReference>
<dbReference type="NCBIfam" id="NF037995">
    <property type="entry name" value="TRAP_S1"/>
    <property type="match status" value="1"/>
</dbReference>
<dbReference type="GO" id="GO:0055085">
    <property type="term" value="P:transmembrane transport"/>
    <property type="evidence" value="ECO:0007669"/>
    <property type="project" value="InterPro"/>
</dbReference>
<gene>
    <name evidence="3" type="ORF">GTU67_08065</name>
</gene>
<feature type="chain" id="PRO_5032772224" evidence="2">
    <location>
        <begin position="28"/>
        <end position="344"/>
    </location>
</feature>
<keyword evidence="1 2" id="KW-0732">Signal</keyword>
<evidence type="ECO:0000313" key="4">
    <source>
        <dbReference type="Proteomes" id="UP000545386"/>
    </source>
</evidence>
<protein>
    <submittedName>
        <fullName evidence="3">TRAP transporter substrate-binding protein</fullName>
    </submittedName>
</protein>
<feature type="signal peptide" evidence="2">
    <location>
        <begin position="1"/>
        <end position="27"/>
    </location>
</feature>
<dbReference type="EMBL" id="JACJUU010000005">
    <property type="protein sequence ID" value="MBC2769866.1"/>
    <property type="molecule type" value="Genomic_DNA"/>
</dbReference>
<dbReference type="PANTHER" id="PTHR33376:SF15">
    <property type="entry name" value="BLL6794 PROTEIN"/>
    <property type="match status" value="1"/>
</dbReference>
<dbReference type="InterPro" id="IPR038404">
    <property type="entry name" value="TRAP_DctP_sf"/>
</dbReference>
<dbReference type="Proteomes" id="UP000545386">
    <property type="component" value="Unassembled WGS sequence"/>
</dbReference>